<comment type="caution">
    <text evidence="2">The sequence shown here is derived from an EMBL/GenBank/DDBJ whole genome shotgun (WGS) entry which is preliminary data.</text>
</comment>
<sequence length="90" mass="9943">MEGTTMVETILRVDGMMCGMCESHINDVVRKTARVNKVTSSHTKGETVIVSEQPVDVETLKAAIAETGYTVTGVQTRPYEKKGFFSFLKK</sequence>
<feature type="domain" description="HMA" evidence="1">
    <location>
        <begin position="7"/>
        <end position="72"/>
    </location>
</feature>
<accession>C7H4L6</accession>
<dbReference type="eggNOG" id="COG2608">
    <property type="taxonomic scope" value="Bacteria"/>
</dbReference>
<dbReference type="STRING" id="411483.FAEPRAA2165_01231"/>
<evidence type="ECO:0000313" key="3">
    <source>
        <dbReference type="Proteomes" id="UP000004619"/>
    </source>
</evidence>
<evidence type="ECO:0000313" key="2">
    <source>
        <dbReference type="EMBL" id="EEU97153.1"/>
    </source>
</evidence>
<proteinExistence type="predicted"/>
<dbReference type="PROSITE" id="PS50846">
    <property type="entry name" value="HMA_2"/>
    <property type="match status" value="1"/>
</dbReference>
<dbReference type="Gene3D" id="3.30.70.100">
    <property type="match status" value="1"/>
</dbReference>
<dbReference type="HOGENOM" id="CLU_134973_6_2_9"/>
<dbReference type="InterPro" id="IPR006121">
    <property type="entry name" value="HMA_dom"/>
</dbReference>
<dbReference type="Proteomes" id="UP000004619">
    <property type="component" value="Unassembled WGS sequence"/>
</dbReference>
<gene>
    <name evidence="2" type="ORF">FAEPRAA2165_01231</name>
</gene>
<keyword evidence="3" id="KW-1185">Reference proteome</keyword>
<dbReference type="PATRIC" id="fig|411483.3.peg.815"/>
<dbReference type="CDD" id="cd00371">
    <property type="entry name" value="HMA"/>
    <property type="match status" value="1"/>
</dbReference>
<dbReference type="SUPFAM" id="SSF55008">
    <property type="entry name" value="HMA, heavy metal-associated domain"/>
    <property type="match status" value="1"/>
</dbReference>
<protein>
    <recommendedName>
        <fullName evidence="1">HMA domain-containing protein</fullName>
    </recommendedName>
</protein>
<reference evidence="2" key="1">
    <citation type="submission" date="2009-08" db="EMBL/GenBank/DDBJ databases">
        <authorList>
            <person name="Weinstock G."/>
            <person name="Sodergren E."/>
            <person name="Clifton S."/>
            <person name="Fulton L."/>
            <person name="Fulton B."/>
            <person name="Courtney L."/>
            <person name="Fronick C."/>
            <person name="Harrison M."/>
            <person name="Strong C."/>
            <person name="Farmer C."/>
            <person name="Delahaunty K."/>
            <person name="Markovic C."/>
            <person name="Hall O."/>
            <person name="Minx P."/>
            <person name="Tomlinson C."/>
            <person name="Mitreva M."/>
            <person name="Nelson J."/>
            <person name="Hou S."/>
            <person name="Wollam A."/>
            <person name="Pepin K.H."/>
            <person name="Johnson M."/>
            <person name="Bhonagiri V."/>
            <person name="Nash W.E."/>
            <person name="Warren W."/>
            <person name="Chinwalla A."/>
            <person name="Mardis E.R."/>
            <person name="Wilson R.K."/>
        </authorList>
    </citation>
    <scope>NUCLEOTIDE SEQUENCE [LARGE SCALE GENOMIC DNA]</scope>
    <source>
        <strain evidence="2">A2-165</strain>
    </source>
</reference>
<name>C7H4L6_FAED2</name>
<dbReference type="Pfam" id="PF00403">
    <property type="entry name" value="HMA"/>
    <property type="match status" value="1"/>
</dbReference>
<dbReference type="AlphaFoldDB" id="C7H4L6"/>
<dbReference type="EMBL" id="ACOP02000029">
    <property type="protein sequence ID" value="EEU97153.1"/>
    <property type="molecule type" value="Genomic_DNA"/>
</dbReference>
<evidence type="ECO:0000259" key="1">
    <source>
        <dbReference type="PROSITE" id="PS50846"/>
    </source>
</evidence>
<dbReference type="InterPro" id="IPR036163">
    <property type="entry name" value="HMA_dom_sf"/>
</dbReference>
<organism evidence="2 3">
    <name type="scientific">Faecalibacterium duncaniae (strain DSM 17677 / JCM 31915 / A2-165)</name>
    <name type="common">Faecalibacterium prausnitzii</name>
    <dbReference type="NCBI Taxonomy" id="411483"/>
    <lineage>
        <taxon>Bacteria</taxon>
        <taxon>Bacillati</taxon>
        <taxon>Bacillota</taxon>
        <taxon>Clostridia</taxon>
        <taxon>Eubacteriales</taxon>
        <taxon>Oscillospiraceae</taxon>
        <taxon>Faecalibacterium</taxon>
    </lineage>
</organism>
<dbReference type="GO" id="GO:0046872">
    <property type="term" value="F:metal ion binding"/>
    <property type="evidence" value="ECO:0007669"/>
    <property type="project" value="InterPro"/>
</dbReference>